<dbReference type="PANTHER" id="PTHR38600:SF2">
    <property type="entry name" value="SLL0088 PROTEIN"/>
    <property type="match status" value="1"/>
</dbReference>
<dbReference type="Proteomes" id="UP000503464">
    <property type="component" value="Chromosome"/>
</dbReference>
<dbReference type="Proteomes" id="UP000270487">
    <property type="component" value="Chromosome"/>
</dbReference>
<gene>
    <name evidence="2" type="ORF">G9399_00525</name>
    <name evidence="4" type="ORF">NCTC12965_00616</name>
    <name evidence="3" type="ORF">NCTC13193_05727</name>
    <name evidence="1" type="ORF">RDT67_24050</name>
    <name evidence="5" type="ORF">RFB13_26370</name>
</gene>
<dbReference type="EMBL" id="CABEEZ010000019">
    <property type="protein sequence ID" value="VTR18709.1"/>
    <property type="molecule type" value="Genomic_DNA"/>
</dbReference>
<dbReference type="STRING" id="47917.AV650_03895"/>
<evidence type="ECO:0000313" key="3">
    <source>
        <dbReference type="EMBL" id="VEI77236.1"/>
    </source>
</evidence>
<dbReference type="Gene3D" id="1.10.10.10">
    <property type="entry name" value="Winged helix-like DNA-binding domain superfamily/Winged helix DNA-binding domain"/>
    <property type="match status" value="1"/>
</dbReference>
<evidence type="ECO:0000313" key="6">
    <source>
        <dbReference type="Proteomes" id="UP000270487"/>
    </source>
</evidence>
<dbReference type="EMBL" id="CP133586">
    <property type="protein sequence ID" value="WMT14652.1"/>
    <property type="molecule type" value="Genomic_DNA"/>
</dbReference>
<reference evidence="7" key="2">
    <citation type="submission" date="2020-03" db="EMBL/GenBank/DDBJ databases">
        <title>Genome sequences of seven Enterobacteriaceae strains isolated from Canadian wastewater treatment facilities.</title>
        <authorList>
            <person name="Huang H."/>
            <person name="Chmara J.T."/>
            <person name="Duceppe M.-O."/>
        </authorList>
    </citation>
    <scope>NUCLEOTIDE SEQUENCE [LARGE SCALE GENOMIC DNA]</scope>
    <source>
        <strain evidence="7">Biosolid 3</strain>
    </source>
</reference>
<evidence type="ECO:0000313" key="4">
    <source>
        <dbReference type="EMBL" id="VTR18709.1"/>
    </source>
</evidence>
<dbReference type="AlphaFoldDB" id="A0A0F7HA38"/>
<dbReference type="RefSeq" id="WP_021807227.1">
    <property type="nucleotide sequence ID" value="NZ_CAMISB010000013.1"/>
</dbReference>
<evidence type="ECO:0000313" key="9">
    <source>
        <dbReference type="Proteomes" id="UP001235341"/>
    </source>
</evidence>
<evidence type="ECO:0000313" key="2">
    <source>
        <dbReference type="EMBL" id="QKJ57162.1"/>
    </source>
</evidence>
<evidence type="ECO:0000313" key="1">
    <source>
        <dbReference type="EMBL" id="MDQ9129499.1"/>
    </source>
</evidence>
<dbReference type="SUPFAM" id="SSF46785">
    <property type="entry name" value="Winged helix' DNA-binding domain"/>
    <property type="match status" value="1"/>
</dbReference>
<reference evidence="2" key="3">
    <citation type="submission" date="2022-06" db="EMBL/GenBank/DDBJ databases">
        <title>Genome sequences of seven Enterobacteriaceae strains isolated from Canadian wastewater treatment facilities.</title>
        <authorList>
            <person name="Huang H."/>
            <person name="Chmara J.T."/>
            <person name="Duceppe M.-O."/>
        </authorList>
    </citation>
    <scope>NUCLEOTIDE SEQUENCE</scope>
    <source>
        <strain evidence="2">HH13</strain>
    </source>
</reference>
<evidence type="ECO:0000313" key="8">
    <source>
        <dbReference type="Proteomes" id="UP001224622"/>
    </source>
</evidence>
<reference evidence="1" key="5">
    <citation type="submission" date="2023-08" db="EMBL/GenBank/DDBJ databases">
        <title>The Comparative Genomic Analysis of Yersiniaceae from Polar Regions.</title>
        <authorList>
            <person name="Goncharov A."/>
            <person name="Aslanov B."/>
            <person name="Kolodzhieva V."/>
            <person name="Azarov D."/>
            <person name="Mochov A."/>
            <person name="Lebedeva E."/>
        </authorList>
    </citation>
    <scope>NUCLEOTIDE SEQUENCE</scope>
    <source>
        <strain evidence="1">Vf</strain>
    </source>
</reference>
<protein>
    <submittedName>
        <fullName evidence="1">HTH domain-containing protein</fullName>
    </submittedName>
    <submittedName>
        <fullName evidence="3">Iron-sulfur cluster biosynthesis transcriptional regulator SufR</fullName>
    </submittedName>
</protein>
<dbReference type="Proteomes" id="UP001224622">
    <property type="component" value="Unassembled WGS sequence"/>
</dbReference>
<dbReference type="PANTHER" id="PTHR38600">
    <property type="entry name" value="TRANSCRIPTIONAL REGULATORY PROTEIN"/>
    <property type="match status" value="1"/>
</dbReference>
<dbReference type="InterPro" id="IPR036390">
    <property type="entry name" value="WH_DNA-bd_sf"/>
</dbReference>
<evidence type="ECO:0000313" key="5">
    <source>
        <dbReference type="EMBL" id="WMT14652.1"/>
    </source>
</evidence>
<dbReference type="OrthoDB" id="155998at2"/>
<dbReference type="EMBL" id="CP054160">
    <property type="protein sequence ID" value="QKJ57162.1"/>
    <property type="molecule type" value="Genomic_DNA"/>
</dbReference>
<dbReference type="KEGG" id="sfg:AV650_03895"/>
<sequence length="207" mass="23816">MKTPELILLQLKTLGPHSAKMLAERLEITPMGIRQHLQSLEQRELVCYEETRAKVGRPTRYWSLTQQGHAQFADGHDRLSAILLESAHELFGAEGIEKLIRAREDKLYHRYADELAEEEDHLSKLNRLVNLRQRDGYMAELLESPQGMLLVENHCPIGVAAHTCSNLCNSELQLFHRLFGKGYRIERTAHAISGSRHCAYLIRPRER</sequence>
<keyword evidence="9" id="KW-1185">Reference proteome</keyword>
<name>A0A0F7HA38_SERFO</name>
<organism evidence="1 8">
    <name type="scientific">Serratia fonticola</name>
    <dbReference type="NCBI Taxonomy" id="47917"/>
    <lineage>
        <taxon>Bacteria</taxon>
        <taxon>Pseudomonadati</taxon>
        <taxon>Pseudomonadota</taxon>
        <taxon>Gammaproteobacteria</taxon>
        <taxon>Enterobacterales</taxon>
        <taxon>Yersiniaceae</taxon>
        <taxon>Serratia</taxon>
    </lineage>
</organism>
<dbReference type="InterPro" id="IPR036388">
    <property type="entry name" value="WH-like_DNA-bd_sf"/>
</dbReference>
<reference evidence="3 6" key="1">
    <citation type="submission" date="2018-12" db="EMBL/GenBank/DDBJ databases">
        <authorList>
            <consortium name="Pathogen Informatics"/>
        </authorList>
    </citation>
    <scope>NUCLEOTIDE SEQUENCE [LARGE SCALE GENOMIC DNA]</scope>
    <source>
        <strain evidence="4">NCTC12965</strain>
        <strain evidence="3 6">NCTC13193</strain>
    </source>
</reference>
<dbReference type="EMBL" id="JAVIGA010000037">
    <property type="protein sequence ID" value="MDQ9129499.1"/>
    <property type="molecule type" value="Genomic_DNA"/>
</dbReference>
<evidence type="ECO:0000313" key="7">
    <source>
        <dbReference type="Proteomes" id="UP000503464"/>
    </source>
</evidence>
<accession>A0A0F7HA38</accession>
<reference evidence="5 9" key="4">
    <citation type="submission" date="2023-08" db="EMBL/GenBank/DDBJ databases">
        <title>Complete Genome and Methylome dissection of Serratia fonticola NEB369.</title>
        <authorList>
            <person name="Fomenkov A."/>
            <person name="Roberts R.D."/>
        </authorList>
    </citation>
    <scope>NUCLEOTIDE SEQUENCE [LARGE SCALE GENOMIC DNA]</scope>
    <source>
        <strain evidence="5 9">NEB369</strain>
    </source>
</reference>
<dbReference type="KEGG" id="sfw:WN53_07080"/>
<dbReference type="GeneID" id="30319922"/>
<proteinExistence type="predicted"/>
<dbReference type="Proteomes" id="UP001235341">
    <property type="component" value="Chromosome"/>
</dbReference>
<dbReference type="EMBL" id="LR134492">
    <property type="protein sequence ID" value="VEI77236.1"/>
    <property type="molecule type" value="Genomic_DNA"/>
</dbReference>